<dbReference type="InterPro" id="IPR004843">
    <property type="entry name" value="Calcineurin-like_PHP"/>
</dbReference>
<keyword evidence="3 5" id="KW-0378">Hydrolase</keyword>
<dbReference type="Pfam" id="PF00149">
    <property type="entry name" value="Metallophos"/>
    <property type="match status" value="1"/>
</dbReference>
<comment type="similarity">
    <text evidence="2 5">Belongs to the Ap4A hydrolase family.</text>
</comment>
<dbReference type="PANTHER" id="PTHR40942:SF4">
    <property type="entry name" value="CYTOCHROME C5"/>
    <property type="match status" value="1"/>
</dbReference>
<evidence type="ECO:0000313" key="7">
    <source>
        <dbReference type="EMBL" id="MBR9726406.1"/>
    </source>
</evidence>
<gene>
    <name evidence="5" type="primary">apaH</name>
    <name evidence="7" type="ORF">G3R48_00145</name>
</gene>
<dbReference type="EC" id="3.6.1.41" evidence="5"/>
<evidence type="ECO:0000256" key="2">
    <source>
        <dbReference type="ARBA" id="ARBA00005419"/>
    </source>
</evidence>
<evidence type="ECO:0000259" key="6">
    <source>
        <dbReference type="Pfam" id="PF00149"/>
    </source>
</evidence>
<dbReference type="CDD" id="cd07422">
    <property type="entry name" value="MPP_ApaH"/>
    <property type="match status" value="1"/>
</dbReference>
<dbReference type="PIRSF" id="PIRSF000903">
    <property type="entry name" value="B5n-ttraPtase_sm"/>
    <property type="match status" value="1"/>
</dbReference>
<dbReference type="SUPFAM" id="SSF56300">
    <property type="entry name" value="Metallo-dependent phosphatases"/>
    <property type="match status" value="1"/>
</dbReference>
<dbReference type="NCBIfam" id="TIGR00668">
    <property type="entry name" value="apaH"/>
    <property type="match status" value="1"/>
</dbReference>
<dbReference type="EMBL" id="JAAIKR010000001">
    <property type="protein sequence ID" value="MBR9726406.1"/>
    <property type="molecule type" value="Genomic_DNA"/>
</dbReference>
<dbReference type="GO" id="GO:0008803">
    <property type="term" value="F:bis(5'-nucleosyl)-tetraphosphatase (symmetrical) activity"/>
    <property type="evidence" value="ECO:0007669"/>
    <property type="project" value="UniProtKB-EC"/>
</dbReference>
<evidence type="ECO:0000313" key="8">
    <source>
        <dbReference type="Proteomes" id="UP000811844"/>
    </source>
</evidence>
<evidence type="ECO:0000256" key="3">
    <source>
        <dbReference type="ARBA" id="ARBA00022801"/>
    </source>
</evidence>
<comment type="function">
    <text evidence="1 5">Hydrolyzes diadenosine 5',5'''-P1,P4-tetraphosphate to yield ADP.</text>
</comment>
<reference evidence="7 8" key="1">
    <citation type="submission" date="2020-02" db="EMBL/GenBank/DDBJ databases">
        <title>Shewanella WXL01 sp. nov., a marine bacterium isolated from green algae in Luhuitou Fringing Reef (Northern South China Sea).</title>
        <authorList>
            <person name="Wang X."/>
        </authorList>
    </citation>
    <scope>NUCLEOTIDE SEQUENCE [LARGE SCALE GENOMIC DNA]</scope>
    <source>
        <strain evidence="7 8">MCCC 1A01895</strain>
    </source>
</reference>
<keyword evidence="8" id="KW-1185">Reference proteome</keyword>
<name>A0ABS5HXI4_9GAMM</name>
<dbReference type="HAMAP" id="MF_00199">
    <property type="entry name" value="ApaH"/>
    <property type="match status" value="1"/>
</dbReference>
<organism evidence="7 8">
    <name type="scientific">Shewanella intestini</name>
    <dbReference type="NCBI Taxonomy" id="2017544"/>
    <lineage>
        <taxon>Bacteria</taxon>
        <taxon>Pseudomonadati</taxon>
        <taxon>Pseudomonadota</taxon>
        <taxon>Gammaproteobacteria</taxon>
        <taxon>Alteromonadales</taxon>
        <taxon>Shewanellaceae</taxon>
        <taxon>Shewanella</taxon>
    </lineage>
</organism>
<dbReference type="PANTHER" id="PTHR40942">
    <property type="match status" value="1"/>
</dbReference>
<dbReference type="NCBIfam" id="NF001204">
    <property type="entry name" value="PRK00166.1"/>
    <property type="match status" value="1"/>
</dbReference>
<comment type="caution">
    <text evidence="7">The sequence shown here is derived from an EMBL/GenBank/DDBJ whole genome shotgun (WGS) entry which is preliminary data.</text>
</comment>
<dbReference type="InterPro" id="IPR004617">
    <property type="entry name" value="ApaH"/>
</dbReference>
<dbReference type="Gene3D" id="3.60.21.10">
    <property type="match status" value="1"/>
</dbReference>
<proteinExistence type="inferred from homology"/>
<comment type="catalytic activity">
    <reaction evidence="4 5">
        <text>P(1),P(4)-bis(5'-adenosyl) tetraphosphate + H2O = 2 ADP + 2 H(+)</text>
        <dbReference type="Rhea" id="RHEA:24252"/>
        <dbReference type="ChEBI" id="CHEBI:15377"/>
        <dbReference type="ChEBI" id="CHEBI:15378"/>
        <dbReference type="ChEBI" id="CHEBI:58141"/>
        <dbReference type="ChEBI" id="CHEBI:456216"/>
        <dbReference type="EC" id="3.6.1.41"/>
    </reaction>
</comment>
<dbReference type="RefSeq" id="WP_153661416.1">
    <property type="nucleotide sequence ID" value="NZ_JAAIKR010000001.1"/>
</dbReference>
<dbReference type="Proteomes" id="UP000811844">
    <property type="component" value="Unassembled WGS sequence"/>
</dbReference>
<evidence type="ECO:0000256" key="1">
    <source>
        <dbReference type="ARBA" id="ARBA00003413"/>
    </source>
</evidence>
<protein>
    <recommendedName>
        <fullName evidence="5">Bis(5'-nucleosyl)-tetraphosphatase, symmetrical</fullName>
        <ecNumber evidence="5">3.6.1.41</ecNumber>
    </recommendedName>
    <alternativeName>
        <fullName evidence="5">Ap4A hydrolase</fullName>
    </alternativeName>
    <alternativeName>
        <fullName evidence="5">Diadenosine 5',5'''-P1,P4-tetraphosphate pyrophosphohydrolase</fullName>
    </alternativeName>
    <alternativeName>
        <fullName evidence="5">Diadenosine tetraphosphatase</fullName>
    </alternativeName>
</protein>
<sequence>MAHYFVGDVQGCFAELQALLAKVAFNPSKDELWAVGDLVARGENSLATLQFFKQLDNSAKVVLGNHDLHLLALHGKLKRPNPKDNLAELLASPDINQLTGWLRHQPLMRYLPSHNIVMTHAGVPPHWDLNTLQTESALVSEALIKPNYLDALISKMYTEAPEPWQPNATGVPRLRYCINALTRMRFLDLHGQLDFACKSSPFDVDKTQLIPWFEFPSALAPDITIAFGHWAALKGQVSRPFLQALDTGCCWGEEMTLWHLETDQKITQKKLNFR</sequence>
<accession>A0ABS5HXI4</accession>
<dbReference type="InterPro" id="IPR029052">
    <property type="entry name" value="Metallo-depent_PP-like"/>
</dbReference>
<evidence type="ECO:0000256" key="4">
    <source>
        <dbReference type="ARBA" id="ARBA00049417"/>
    </source>
</evidence>
<feature type="domain" description="Calcineurin-like phosphoesterase" evidence="6">
    <location>
        <begin position="5"/>
        <end position="141"/>
    </location>
</feature>
<evidence type="ECO:0000256" key="5">
    <source>
        <dbReference type="HAMAP-Rule" id="MF_00199"/>
    </source>
</evidence>